<dbReference type="CDD" id="cd03354">
    <property type="entry name" value="LbH_SAT"/>
    <property type="match status" value="1"/>
</dbReference>
<organism evidence="5 6">
    <name type="scientific">Sphingobium subterraneum</name>
    <dbReference type="NCBI Taxonomy" id="627688"/>
    <lineage>
        <taxon>Bacteria</taxon>
        <taxon>Pseudomonadati</taxon>
        <taxon>Pseudomonadota</taxon>
        <taxon>Alphaproteobacteria</taxon>
        <taxon>Sphingomonadales</taxon>
        <taxon>Sphingomonadaceae</taxon>
        <taxon>Sphingobium</taxon>
    </lineage>
</organism>
<keyword evidence="3" id="KW-0677">Repeat</keyword>
<dbReference type="EMBL" id="JACIJP010000001">
    <property type="protein sequence ID" value="MBB6122488.1"/>
    <property type="molecule type" value="Genomic_DNA"/>
</dbReference>
<evidence type="ECO:0000256" key="3">
    <source>
        <dbReference type="ARBA" id="ARBA00022737"/>
    </source>
</evidence>
<dbReference type="InterPro" id="IPR045304">
    <property type="entry name" value="LbH_SAT"/>
</dbReference>
<dbReference type="AlphaFoldDB" id="A0A841J1S1"/>
<keyword evidence="2 5" id="KW-0808">Transferase</keyword>
<comment type="caution">
    <text evidence="5">The sequence shown here is derived from an EMBL/GenBank/DDBJ whole genome shotgun (WGS) entry which is preliminary data.</text>
</comment>
<name>A0A841J1S1_9SPHN</name>
<dbReference type="PROSITE" id="PS00101">
    <property type="entry name" value="HEXAPEP_TRANSFERASES"/>
    <property type="match status" value="1"/>
</dbReference>
<evidence type="ECO:0000313" key="5">
    <source>
        <dbReference type="EMBL" id="MBB6122488.1"/>
    </source>
</evidence>
<accession>A0A841J1S1</accession>
<dbReference type="EC" id="2.3.1.30" evidence="5"/>
<evidence type="ECO:0000256" key="1">
    <source>
        <dbReference type="ARBA" id="ARBA00007274"/>
    </source>
</evidence>
<keyword evidence="6" id="KW-1185">Reference proteome</keyword>
<protein>
    <submittedName>
        <fullName evidence="5">Serine O-acetyltransferase</fullName>
        <ecNumber evidence="5">2.3.1.30</ecNumber>
    </submittedName>
</protein>
<gene>
    <name evidence="5" type="ORF">FHS92_000195</name>
</gene>
<dbReference type="InterPro" id="IPR011004">
    <property type="entry name" value="Trimer_LpxA-like_sf"/>
</dbReference>
<dbReference type="SUPFAM" id="SSF51161">
    <property type="entry name" value="Trimeric LpxA-like enzymes"/>
    <property type="match status" value="1"/>
</dbReference>
<dbReference type="GO" id="GO:0009001">
    <property type="term" value="F:serine O-acetyltransferase activity"/>
    <property type="evidence" value="ECO:0007669"/>
    <property type="project" value="UniProtKB-EC"/>
</dbReference>
<keyword evidence="4 5" id="KW-0012">Acyltransferase</keyword>
<dbReference type="Gene3D" id="2.160.10.10">
    <property type="entry name" value="Hexapeptide repeat proteins"/>
    <property type="match status" value="1"/>
</dbReference>
<evidence type="ECO:0000256" key="2">
    <source>
        <dbReference type="ARBA" id="ARBA00022679"/>
    </source>
</evidence>
<dbReference type="Proteomes" id="UP000552700">
    <property type="component" value="Unassembled WGS sequence"/>
</dbReference>
<dbReference type="InterPro" id="IPR018357">
    <property type="entry name" value="Hexapep_transf_CS"/>
</dbReference>
<reference evidence="5 6" key="1">
    <citation type="submission" date="2020-08" db="EMBL/GenBank/DDBJ databases">
        <title>Genomic Encyclopedia of Type Strains, Phase IV (KMG-IV): sequencing the most valuable type-strain genomes for metagenomic binning, comparative biology and taxonomic classification.</title>
        <authorList>
            <person name="Goeker M."/>
        </authorList>
    </citation>
    <scope>NUCLEOTIDE SEQUENCE [LARGE SCALE GENOMIC DNA]</scope>
    <source>
        <strain evidence="5 6">DSM 102255</strain>
    </source>
</reference>
<evidence type="ECO:0000256" key="4">
    <source>
        <dbReference type="ARBA" id="ARBA00023315"/>
    </source>
</evidence>
<dbReference type="InterPro" id="IPR001451">
    <property type="entry name" value="Hexapep"/>
</dbReference>
<comment type="similarity">
    <text evidence="1">Belongs to the transferase hexapeptide repeat family.</text>
</comment>
<dbReference type="RefSeq" id="WP_184076675.1">
    <property type="nucleotide sequence ID" value="NZ_JACIJP010000001.1"/>
</dbReference>
<sequence length="191" mass="20634">MTGPHPTEPSSATGVPGLWTLIREDYRSHNRDWTLPGFRTLAVYRFGVWRMGVRFLPLRALFRIAYRAMFRHCRNVYGIELPYTARIGRGVIIEHQGGIVIHGNTVIGDNTIIRQGCTFGVRRIDRPGEAPVVGCNVNIGAGAALLGAIHVGDNAAIGANAVVLHDVPAGALVVGMPARVVECGNRAPHAK</sequence>
<evidence type="ECO:0000313" key="6">
    <source>
        <dbReference type="Proteomes" id="UP000552700"/>
    </source>
</evidence>
<dbReference type="Pfam" id="PF00132">
    <property type="entry name" value="Hexapep"/>
    <property type="match status" value="1"/>
</dbReference>
<dbReference type="PANTHER" id="PTHR42811">
    <property type="entry name" value="SERINE ACETYLTRANSFERASE"/>
    <property type="match status" value="1"/>
</dbReference>
<proteinExistence type="inferred from homology"/>